<proteinExistence type="predicted"/>
<organism evidence="3 4">
    <name type="scientific">Caenorhabditis remanei</name>
    <name type="common">Caenorhabditis vulgaris</name>
    <dbReference type="NCBI Taxonomy" id="31234"/>
    <lineage>
        <taxon>Eukaryota</taxon>
        <taxon>Metazoa</taxon>
        <taxon>Ecdysozoa</taxon>
        <taxon>Nematoda</taxon>
        <taxon>Chromadorea</taxon>
        <taxon>Rhabditida</taxon>
        <taxon>Rhabditina</taxon>
        <taxon>Rhabditomorpha</taxon>
        <taxon>Rhabditoidea</taxon>
        <taxon>Rhabditidae</taxon>
        <taxon>Peloderinae</taxon>
        <taxon>Caenorhabditis</taxon>
    </lineage>
</organism>
<dbReference type="PANTHER" id="PTHR34005">
    <property type="entry name" value="PROTEIN CBG15054-RELATED"/>
    <property type="match status" value="1"/>
</dbReference>
<dbReference type="InterPro" id="IPR005514">
    <property type="entry name" value="DUF316"/>
</dbReference>
<evidence type="ECO:0000256" key="2">
    <source>
        <dbReference type="SAM" id="SignalP"/>
    </source>
</evidence>
<dbReference type="GeneID" id="9812710"/>
<dbReference type="RefSeq" id="XP_053592189.1">
    <property type="nucleotide sequence ID" value="XM_053723544.1"/>
</dbReference>
<dbReference type="CTD" id="9812710"/>
<sequence>MKITLIFSFSLLIGTLCDESKYGLTTRENEIRLGSCGESLGETLWLAPLYTKEGYEQKLREEKMNEQKKTTVIPEVETTTTNVETESTTEKKTTEDATTGTTDSTEETVTVTEKTEETSTELMLTTTKPKPSSILTSNAVFISQNHLLLSSSWFIRYLDSTWKWKDNNRTVNDSICKKDRNASFLTNQPNGYVLDIHRQWRKVEEVRIFVLIPDFQNFQFQIIFLRFCEFHKNSEGFLALISVSRKGLTTVPVVCLPKKYGEESEKRVEQIEWSSDAEVVNSVKKCGTTGSSSYYTLGDSCKMSRGAPLVESDPLGIQRLIGVGVQDITGLKPHFHITQKYINEICKTVGICKLETGVIDQVPSDKDEEVKKIMDDDYVEIVEEPEISVYNGQEEKRMIFETIGLILVFWIFK</sequence>
<dbReference type="KEGG" id="crq:GCK72_002676"/>
<evidence type="ECO:0000256" key="1">
    <source>
        <dbReference type="SAM" id="MobiDB-lite"/>
    </source>
</evidence>
<name>A0A6A5HXS9_CAERE</name>
<gene>
    <name evidence="3" type="ORF">GCK72_002676</name>
</gene>
<feature type="chain" id="PRO_5025406924" description="Peptidase S1 domain-containing protein" evidence="2">
    <location>
        <begin position="18"/>
        <end position="413"/>
    </location>
</feature>
<dbReference type="AlphaFoldDB" id="A0A6A5HXS9"/>
<evidence type="ECO:0000313" key="3">
    <source>
        <dbReference type="EMBL" id="KAF1770852.1"/>
    </source>
</evidence>
<dbReference type="PANTHER" id="PTHR34005:SF1">
    <property type="entry name" value="PROTEIN CBG15054"/>
    <property type="match status" value="1"/>
</dbReference>
<accession>A0A6A5HXS9</accession>
<dbReference type="Proteomes" id="UP000483820">
    <property type="component" value="Chromosome I"/>
</dbReference>
<keyword evidence="2" id="KW-0732">Signal</keyword>
<evidence type="ECO:0000313" key="4">
    <source>
        <dbReference type="Proteomes" id="UP000483820"/>
    </source>
</evidence>
<evidence type="ECO:0008006" key="5">
    <source>
        <dbReference type="Google" id="ProtNLM"/>
    </source>
</evidence>
<feature type="compositionally biased region" description="Low complexity" evidence="1">
    <location>
        <begin position="96"/>
        <end position="112"/>
    </location>
</feature>
<feature type="signal peptide" evidence="2">
    <location>
        <begin position="1"/>
        <end position="17"/>
    </location>
</feature>
<dbReference type="Pfam" id="PF03761">
    <property type="entry name" value="DUF316"/>
    <property type="match status" value="1"/>
</dbReference>
<reference evidence="3 4" key="1">
    <citation type="submission" date="2019-12" db="EMBL/GenBank/DDBJ databases">
        <title>Chromosome-level assembly of the Caenorhabditis remanei genome.</title>
        <authorList>
            <person name="Teterina A.A."/>
            <person name="Willis J.H."/>
            <person name="Phillips P.C."/>
        </authorList>
    </citation>
    <scope>NUCLEOTIDE SEQUENCE [LARGE SCALE GENOMIC DNA]</scope>
    <source>
        <strain evidence="3 4">PX506</strain>
        <tissue evidence="3">Whole organism</tissue>
    </source>
</reference>
<comment type="caution">
    <text evidence="3">The sequence shown here is derived from an EMBL/GenBank/DDBJ whole genome shotgun (WGS) entry which is preliminary data.</text>
</comment>
<feature type="region of interest" description="Disordered" evidence="1">
    <location>
        <begin position="79"/>
        <end position="128"/>
    </location>
</feature>
<protein>
    <recommendedName>
        <fullName evidence="5">Peptidase S1 domain-containing protein</fullName>
    </recommendedName>
</protein>
<dbReference type="EMBL" id="WUAV01000001">
    <property type="protein sequence ID" value="KAF1770852.1"/>
    <property type="molecule type" value="Genomic_DNA"/>
</dbReference>